<sequence length="356" mass="35003">MAEAKSSTGRTLLLEFASRAQRNPTDARARKEALRTALRLCGHLIPRRLLQECIALGTGPLRHGSQPRPHERAGSPPADEPQSPPCASDPGAGSASGTASQAPPASSGPGPAVPGHGPPAGAGAGTEAASGGGMSSGHAAHAALLRTDSITSRDSSRLRAATLPHGGPFASSFTSNTSSVPHAPFAPQPSAQAPTPTAGGGVGSGSGAFTSGSGAGSPVCASAARLVHMAPLSGASPMAAGAAVADPGGLRFVPGACSFPPPPFASAAQPGMPSRTHSFVNPAVCVAPQRCSGAPIWVGGCGGGAAHAMHAMHAVPRGPMRYGSGPIFMATDATPLGLESLLEIPELSACVEGLIR</sequence>
<feature type="compositionally biased region" description="Low complexity" evidence="1">
    <location>
        <begin position="183"/>
        <end position="197"/>
    </location>
</feature>
<dbReference type="AlphaFoldDB" id="A0A835XQA5"/>
<feature type="compositionally biased region" description="Low complexity" evidence="1">
    <location>
        <begin position="85"/>
        <end position="117"/>
    </location>
</feature>
<protein>
    <submittedName>
        <fullName evidence="2">Uncharacterized protein</fullName>
    </submittedName>
</protein>
<feature type="region of interest" description="Disordered" evidence="1">
    <location>
        <begin position="160"/>
        <end position="205"/>
    </location>
</feature>
<organism evidence="2 3">
    <name type="scientific">Edaphochlamys debaryana</name>
    <dbReference type="NCBI Taxonomy" id="47281"/>
    <lineage>
        <taxon>Eukaryota</taxon>
        <taxon>Viridiplantae</taxon>
        <taxon>Chlorophyta</taxon>
        <taxon>core chlorophytes</taxon>
        <taxon>Chlorophyceae</taxon>
        <taxon>CS clade</taxon>
        <taxon>Chlamydomonadales</taxon>
        <taxon>Chlamydomonadales incertae sedis</taxon>
        <taxon>Edaphochlamys</taxon>
    </lineage>
</organism>
<gene>
    <name evidence="2" type="ORF">HYH03_015010</name>
</gene>
<comment type="caution">
    <text evidence="2">The sequence shown here is derived from an EMBL/GenBank/DDBJ whole genome shotgun (WGS) entry which is preliminary data.</text>
</comment>
<feature type="compositionally biased region" description="Gly residues" evidence="1">
    <location>
        <begin position="118"/>
        <end position="135"/>
    </location>
</feature>
<reference evidence="2" key="1">
    <citation type="journal article" date="2020" name="bioRxiv">
        <title>Comparative genomics of Chlamydomonas.</title>
        <authorList>
            <person name="Craig R.J."/>
            <person name="Hasan A.R."/>
            <person name="Ness R.W."/>
            <person name="Keightley P.D."/>
        </authorList>
    </citation>
    <scope>NUCLEOTIDE SEQUENCE</scope>
    <source>
        <strain evidence="2">CCAP 11/70</strain>
    </source>
</reference>
<name>A0A835XQA5_9CHLO</name>
<dbReference type="EMBL" id="JAEHOE010000114">
    <property type="protein sequence ID" value="KAG2486306.1"/>
    <property type="molecule type" value="Genomic_DNA"/>
</dbReference>
<keyword evidence="3" id="KW-1185">Reference proteome</keyword>
<accession>A0A835XQA5</accession>
<evidence type="ECO:0000313" key="3">
    <source>
        <dbReference type="Proteomes" id="UP000612055"/>
    </source>
</evidence>
<proteinExistence type="predicted"/>
<evidence type="ECO:0000313" key="2">
    <source>
        <dbReference type="EMBL" id="KAG2486306.1"/>
    </source>
</evidence>
<evidence type="ECO:0000256" key="1">
    <source>
        <dbReference type="SAM" id="MobiDB-lite"/>
    </source>
</evidence>
<feature type="compositionally biased region" description="Polar residues" evidence="1">
    <location>
        <begin position="171"/>
        <end position="180"/>
    </location>
</feature>
<feature type="region of interest" description="Disordered" evidence="1">
    <location>
        <begin position="58"/>
        <end position="138"/>
    </location>
</feature>
<dbReference type="Proteomes" id="UP000612055">
    <property type="component" value="Unassembled WGS sequence"/>
</dbReference>